<feature type="region of interest" description="Disordered" evidence="1">
    <location>
        <begin position="599"/>
        <end position="621"/>
    </location>
</feature>
<feature type="region of interest" description="Disordered" evidence="1">
    <location>
        <begin position="741"/>
        <end position="796"/>
    </location>
</feature>
<feature type="compositionally biased region" description="Pro residues" evidence="1">
    <location>
        <begin position="215"/>
        <end position="238"/>
    </location>
</feature>
<dbReference type="InParanoid" id="Q4WYJ9"/>
<feature type="compositionally biased region" description="Polar residues" evidence="1">
    <location>
        <begin position="884"/>
        <end position="895"/>
    </location>
</feature>
<dbReference type="STRING" id="330879.Q4WYJ9"/>
<organism evidence="2 3">
    <name type="scientific">Aspergillus fumigatus (strain ATCC MYA-4609 / CBS 101355 / FGSC A1100 / Af293)</name>
    <name type="common">Neosartorya fumigata</name>
    <dbReference type="NCBI Taxonomy" id="330879"/>
    <lineage>
        <taxon>Eukaryota</taxon>
        <taxon>Fungi</taxon>
        <taxon>Dikarya</taxon>
        <taxon>Ascomycota</taxon>
        <taxon>Pezizomycotina</taxon>
        <taxon>Eurotiomycetes</taxon>
        <taxon>Eurotiomycetidae</taxon>
        <taxon>Eurotiales</taxon>
        <taxon>Aspergillaceae</taxon>
        <taxon>Aspergillus</taxon>
        <taxon>Aspergillus subgen. Fumigati</taxon>
    </lineage>
</organism>
<feature type="compositionally biased region" description="Pro residues" evidence="1">
    <location>
        <begin position="1159"/>
        <end position="1172"/>
    </location>
</feature>
<feature type="region of interest" description="Disordered" evidence="1">
    <location>
        <begin position="1024"/>
        <end position="1213"/>
    </location>
</feature>
<feature type="compositionally biased region" description="Polar residues" evidence="1">
    <location>
        <begin position="57"/>
        <end position="86"/>
    </location>
</feature>
<proteinExistence type="predicted"/>
<evidence type="ECO:0000256" key="1">
    <source>
        <dbReference type="SAM" id="MobiDB-lite"/>
    </source>
</evidence>
<feature type="region of interest" description="Disordered" evidence="1">
    <location>
        <begin position="817"/>
        <end position="982"/>
    </location>
</feature>
<feature type="compositionally biased region" description="Basic and acidic residues" evidence="1">
    <location>
        <begin position="1176"/>
        <end position="1192"/>
    </location>
</feature>
<dbReference type="OrthoDB" id="5394108at2759"/>
<feature type="compositionally biased region" description="Polar residues" evidence="1">
    <location>
        <begin position="1198"/>
        <end position="1213"/>
    </location>
</feature>
<reference evidence="2 3" key="1">
    <citation type="journal article" date="2005" name="Nature">
        <title>Genomic sequence of the pathogenic and allergenic filamentous fungus Aspergillus fumigatus.</title>
        <authorList>
            <person name="Nierman W.C."/>
            <person name="Pain A."/>
            <person name="Anderson M.J."/>
            <person name="Wortman J.R."/>
            <person name="Kim H.S."/>
            <person name="Arroyo J."/>
            <person name="Berriman M."/>
            <person name="Abe K."/>
            <person name="Archer D.B."/>
            <person name="Bermejo C."/>
            <person name="Bennett J."/>
            <person name="Bowyer P."/>
            <person name="Chen D."/>
            <person name="Collins M."/>
            <person name="Coulsen R."/>
            <person name="Davies R."/>
            <person name="Dyer P.S."/>
            <person name="Farman M."/>
            <person name="Fedorova N."/>
            <person name="Fedorova N."/>
            <person name="Feldblyum T.V."/>
            <person name="Fischer R."/>
            <person name="Fosker N."/>
            <person name="Fraser A."/>
            <person name="Garcia J.L."/>
            <person name="Garcia M.J."/>
            <person name="Goble A."/>
            <person name="Goldman G.H."/>
            <person name="Gomi K."/>
            <person name="Griffith-Jones S."/>
            <person name="Gwilliam R."/>
            <person name="Haas B."/>
            <person name="Haas H."/>
            <person name="Harris D."/>
            <person name="Horiuchi H."/>
            <person name="Huang J."/>
            <person name="Humphray S."/>
            <person name="Jimenez J."/>
            <person name="Keller N."/>
            <person name="Khouri H."/>
            <person name="Kitamoto K."/>
            <person name="Kobayashi T."/>
            <person name="Konzack S."/>
            <person name="Kulkarni R."/>
            <person name="Kumagai T."/>
            <person name="Lafon A."/>
            <person name="Latge J.P."/>
            <person name="Li W."/>
            <person name="Lord A."/>
            <person name="Lu C."/>
            <person name="Majoros W.H."/>
            <person name="May G.S."/>
            <person name="Miller B.L."/>
            <person name="Mohamoud Y."/>
            <person name="Molina M."/>
            <person name="Monod M."/>
            <person name="Mouyna I."/>
            <person name="Mulligan S."/>
            <person name="Murphy L."/>
            <person name="O'Neil S."/>
            <person name="Paulsen I."/>
            <person name="Penalva M.A."/>
            <person name="Pertea M."/>
            <person name="Price C."/>
            <person name="Pritchard B.L."/>
            <person name="Quail M.A."/>
            <person name="Rabbinowitsch E."/>
            <person name="Rawlins N."/>
            <person name="Rajandream M.A."/>
            <person name="Reichard U."/>
            <person name="Renauld H."/>
            <person name="Robson G.D."/>
            <person name="Rodriguez de Cordoba S."/>
            <person name="Rodriguez-Pena J.M."/>
            <person name="Ronning C.M."/>
            <person name="Rutter S."/>
            <person name="Salzberg S.L."/>
            <person name="Sanchez M."/>
            <person name="Sanchez-Ferrero J.C."/>
            <person name="Saunders D."/>
            <person name="Seeger K."/>
            <person name="Squares R."/>
            <person name="Squares S."/>
            <person name="Takeuchi M."/>
            <person name="Tekaia F."/>
            <person name="Turner G."/>
            <person name="Vazquez de Aldana C.R."/>
            <person name="Weidman J."/>
            <person name="White O."/>
            <person name="Woodward J."/>
            <person name="Yu J.H."/>
            <person name="Fraser C."/>
            <person name="Galagan J.E."/>
            <person name="Asai K."/>
            <person name="Machida M."/>
            <person name="Hall N."/>
            <person name="Barrell B."/>
            <person name="Denning D.W."/>
        </authorList>
    </citation>
    <scope>NUCLEOTIDE SEQUENCE [LARGE SCALE GENOMIC DNA]</scope>
    <source>
        <strain evidence="2 3">Af293</strain>
    </source>
</reference>
<dbReference type="eggNOG" id="ENOG502RNTZ">
    <property type="taxonomic scope" value="Eukaryota"/>
</dbReference>
<feature type="compositionally biased region" description="Polar residues" evidence="1">
    <location>
        <begin position="937"/>
        <end position="951"/>
    </location>
</feature>
<dbReference type="RefSeq" id="XP_754292.1">
    <property type="nucleotide sequence ID" value="XM_749199.1"/>
</dbReference>
<feature type="region of interest" description="Disordered" evidence="1">
    <location>
        <begin position="651"/>
        <end position="704"/>
    </location>
</feature>
<feature type="compositionally biased region" description="Low complexity" evidence="1">
    <location>
        <begin position="40"/>
        <end position="54"/>
    </location>
</feature>
<gene>
    <name evidence="2" type="ORF">AFUA_3G13300</name>
</gene>
<keyword evidence="3" id="KW-1185">Reference proteome</keyword>
<accession>Q4WYJ9</accession>
<feature type="compositionally biased region" description="Basic residues" evidence="1">
    <location>
        <begin position="130"/>
        <end position="140"/>
    </location>
</feature>
<dbReference type="HOGENOM" id="CLU_007842_0_0_1"/>
<dbReference type="VEuPathDB" id="FungiDB:Afu3g13300"/>
<feature type="region of interest" description="Disordered" evidence="1">
    <location>
        <begin position="447"/>
        <end position="467"/>
    </location>
</feature>
<dbReference type="EMBL" id="AAHF01000002">
    <property type="protein sequence ID" value="EAL92254.1"/>
    <property type="molecule type" value="Genomic_DNA"/>
</dbReference>
<dbReference type="GeneID" id="3511731"/>
<evidence type="ECO:0000313" key="3">
    <source>
        <dbReference type="Proteomes" id="UP000002530"/>
    </source>
</evidence>
<feature type="compositionally biased region" description="Basic and acidic residues" evidence="1">
    <location>
        <begin position="764"/>
        <end position="773"/>
    </location>
</feature>
<evidence type="ECO:0000313" key="2">
    <source>
        <dbReference type="EMBL" id="EAL92254.1"/>
    </source>
</evidence>
<protein>
    <submittedName>
        <fullName evidence="2">Uncharacterized protein</fullName>
    </submittedName>
</protein>
<name>Q4WYJ9_ASPFU</name>
<dbReference type="Proteomes" id="UP000002530">
    <property type="component" value="Unassembled WGS sequence"/>
</dbReference>
<feature type="compositionally biased region" description="Low complexity" evidence="1">
    <location>
        <begin position="1125"/>
        <end position="1157"/>
    </location>
</feature>
<feature type="compositionally biased region" description="Polar residues" evidence="1">
    <location>
        <begin position="858"/>
        <end position="871"/>
    </location>
</feature>
<feature type="region of interest" description="Disordered" evidence="1">
    <location>
        <begin position="1"/>
        <end position="320"/>
    </location>
</feature>
<dbReference type="KEGG" id="afm:AFUA_3G13300"/>
<comment type="caution">
    <text evidence="2">The sequence shown here is derived from an EMBL/GenBank/DDBJ whole genome shotgun (WGS) entry which is preliminary data.</text>
</comment>
<feature type="compositionally biased region" description="Low complexity" evidence="1">
    <location>
        <begin position="449"/>
        <end position="460"/>
    </location>
</feature>
<sequence length="1299" mass="140444">MRTRSQPLSPGGLVALESEPRRTRSSRTATLRQGSAEPPSQQTTRSTRSASLRQPSDEPTSQPATRSTRSASRQPSAEPATESNTRSTRKARTRQSSAEPSTQTTSRSRSRRAGNGVMASIEEAPTTQTRTRKTSTRRSTRQSTQKTSDDETDPTDAEQASQPGSVVDETSAAQESLELQDSEPIPSIGEHALSEPKASDSELSSIPFPEAVVPEPYPEPYPEPWPSSPSLSPSPPLPHVSLPSSPLLPDTEFPHRSRAAAPSPEAPYPQGAESPKTFVKDVSGAPADTWYLDPLEDMSDIGSPLSERSHTPDLEMEDSPPLRSVLNESLLADIDACLARHMQVELAAAHNTARDDLDSIMADECGSDADVLLLSSEEYNTQPPAVTEASTGSTIAARLFLAAMEGIEFEEERYCRSPMSVCGQSSSELDDSPMVDEEHTAPIDVSWISSGESSREGSLSPLPPVDRDEEVPIPSIVAAVSSPIDNEVAALTRSFSGLCLADTAYGGTPAASATLLLSYMPASTGQVQQDATFDVPTESGTTSTFSDGRLVSVKVSELIPGPSRSRPAAAEVDKSRQVSRSARKNSARWARVALSPIPEESEVMSSRSGLGVGAKESVDPPSLSLSATSHLLELLGCRRVEAGAQELAKEPAIDETRLTPRKVNRKRPRDDGAETPSSNKRRNVGPPGSTPFAHRMTPLSRRITYNAAPYSERLRRRTIENQGRIHKTVFRLPQLLAQNEADRRAAESSPVKPCTKPLQMNAESTEKQSKSDDQDVSDVSATVEPPSTPPARGWNIRGLINSVPRSFSRLLPRFGRSQTSEAPDAAPSPTPQLPSEPSLQSLSQEPPVSSSQSLPERPSQTKTVDSNQDATQSDKRFRRRLSEQPPSKRQRTLSYSLFPAPIDRARFLGDLTTTPKKMSQAVQPESRPDEAEKPSAAQDQPPSTSQVTDVSEQGPLLQTAEDTTQKKRKRSPSPDVIPNPAGCSYGLDLDYFCYSSDSEEEADVQPQQALPPTKPDALVKSAVRSAMRSEQASAKRVRFDASPEDTPSKLRTRPRATDPYTGRHFIGMGDAARVTTHGSLAAAPATPTPAPRVDLSTPQRSPGFIPNKQGTFQLDYDAFSDDSESSGAPSPKSPAAKSVTETQTTTTSTEVQESVQSPAPRPTSRPALPPSTPARVDQEALARVRSQAEKYKPKTPSGLRTASRYSSPLTASPVVNQQPLVETFGDDDQFARDAQWLYEQCSTGDLRQLKWPEPNPLKKSLGVDDEIVQIVASVWDASAVDEVHRAFRQGLEEFTKAQA</sequence>
<feature type="compositionally biased region" description="Polar residues" evidence="1">
    <location>
        <begin position="911"/>
        <end position="923"/>
    </location>
</feature>
<dbReference type="OMA" id="ARGWNIR"/>
<feature type="region of interest" description="Disordered" evidence="1">
    <location>
        <begin position="997"/>
        <end position="1016"/>
    </location>
</feature>
<feature type="compositionally biased region" description="Low complexity" evidence="1">
    <location>
        <begin position="835"/>
        <end position="856"/>
    </location>
</feature>
<feature type="compositionally biased region" description="Low complexity" evidence="1">
    <location>
        <begin position="239"/>
        <end position="249"/>
    </location>
</feature>
<feature type="region of interest" description="Disordered" evidence="1">
    <location>
        <begin position="562"/>
        <end position="584"/>
    </location>
</feature>